<reference evidence="2 3" key="1">
    <citation type="journal article" date="2021" name="Cell">
        <title>Tracing the genetic footprints of vertebrate landing in non-teleost ray-finned fishes.</title>
        <authorList>
            <person name="Bi X."/>
            <person name="Wang K."/>
            <person name="Yang L."/>
            <person name="Pan H."/>
            <person name="Jiang H."/>
            <person name="Wei Q."/>
            <person name="Fang M."/>
            <person name="Yu H."/>
            <person name="Zhu C."/>
            <person name="Cai Y."/>
            <person name="He Y."/>
            <person name="Gan X."/>
            <person name="Zeng H."/>
            <person name="Yu D."/>
            <person name="Zhu Y."/>
            <person name="Jiang H."/>
            <person name="Qiu Q."/>
            <person name="Yang H."/>
            <person name="Zhang Y.E."/>
            <person name="Wang W."/>
            <person name="Zhu M."/>
            <person name="He S."/>
            <person name="Zhang G."/>
        </authorList>
    </citation>
    <scope>NUCLEOTIDE SEQUENCE [LARGE SCALE GENOMIC DNA]</scope>
    <source>
        <strain evidence="2">Bchr_013</strain>
    </source>
</reference>
<feature type="non-terminal residue" evidence="2">
    <location>
        <position position="1"/>
    </location>
</feature>
<keyword evidence="3" id="KW-1185">Reference proteome</keyword>
<dbReference type="Pfam" id="PF00248">
    <property type="entry name" value="Aldo_ket_red"/>
    <property type="match status" value="1"/>
</dbReference>
<name>A0A8X7X829_POLSE</name>
<dbReference type="Gene3D" id="3.20.20.100">
    <property type="entry name" value="NADP-dependent oxidoreductase domain"/>
    <property type="match status" value="1"/>
</dbReference>
<sequence>MKHVYTTSAIKILIKIKVSWTDLIWCFQFKSQIVQVNTTEAGLKYKPAAKQVDYHPYLTQEKLVRYVHSDRIPVTAYSPLDSPERPRAKPEDPLLLEDIEIKAIAEKHHKIQAQGLILFYIQKNNIILPKLETPSYIAKVFYFELVQEEMERNLH</sequence>
<dbReference type="InterPro" id="IPR023210">
    <property type="entry name" value="NADP_OxRdtase_dom"/>
</dbReference>
<dbReference type="PANTHER" id="PTHR11732">
    <property type="entry name" value="ALDO/KETO REDUCTASE"/>
    <property type="match status" value="1"/>
</dbReference>
<feature type="non-terminal residue" evidence="2">
    <location>
        <position position="155"/>
    </location>
</feature>
<dbReference type="AlphaFoldDB" id="A0A8X7X829"/>
<dbReference type="PRINTS" id="PR00069">
    <property type="entry name" value="ALDKETRDTASE"/>
</dbReference>
<dbReference type="GO" id="GO:0016491">
    <property type="term" value="F:oxidoreductase activity"/>
    <property type="evidence" value="ECO:0007669"/>
    <property type="project" value="InterPro"/>
</dbReference>
<evidence type="ECO:0000259" key="1">
    <source>
        <dbReference type="Pfam" id="PF00248"/>
    </source>
</evidence>
<dbReference type="InterPro" id="IPR036812">
    <property type="entry name" value="NAD(P)_OxRdtase_dom_sf"/>
</dbReference>
<gene>
    <name evidence="2" type="primary">Akr1b1</name>
    <name evidence="2" type="ORF">GTO96_0000573</name>
</gene>
<evidence type="ECO:0000313" key="2">
    <source>
        <dbReference type="EMBL" id="KAG2462998.1"/>
    </source>
</evidence>
<accession>A0A8X7X829</accession>
<evidence type="ECO:0000313" key="3">
    <source>
        <dbReference type="Proteomes" id="UP000886611"/>
    </source>
</evidence>
<dbReference type="SUPFAM" id="SSF51430">
    <property type="entry name" value="NAD(P)-linked oxidoreductase"/>
    <property type="match status" value="1"/>
</dbReference>
<comment type="caution">
    <text evidence="2">The sequence shown here is derived from an EMBL/GenBank/DDBJ whole genome shotgun (WGS) entry which is preliminary data.</text>
</comment>
<protein>
    <submittedName>
        <fullName evidence="2">ALDR reductase</fullName>
    </submittedName>
</protein>
<organism evidence="2 3">
    <name type="scientific">Polypterus senegalus</name>
    <name type="common">Senegal bichir</name>
    <dbReference type="NCBI Taxonomy" id="55291"/>
    <lineage>
        <taxon>Eukaryota</taxon>
        <taxon>Metazoa</taxon>
        <taxon>Chordata</taxon>
        <taxon>Craniata</taxon>
        <taxon>Vertebrata</taxon>
        <taxon>Euteleostomi</taxon>
        <taxon>Actinopterygii</taxon>
        <taxon>Polypteriformes</taxon>
        <taxon>Polypteridae</taxon>
        <taxon>Polypterus</taxon>
    </lineage>
</organism>
<proteinExistence type="predicted"/>
<dbReference type="Proteomes" id="UP000886611">
    <property type="component" value="Unassembled WGS sequence"/>
</dbReference>
<feature type="domain" description="NADP-dependent oxidoreductase" evidence="1">
    <location>
        <begin position="40"/>
        <end position="151"/>
    </location>
</feature>
<dbReference type="EMBL" id="JAATIS010004040">
    <property type="protein sequence ID" value="KAG2462998.1"/>
    <property type="molecule type" value="Genomic_DNA"/>
</dbReference>
<dbReference type="InterPro" id="IPR020471">
    <property type="entry name" value="AKR"/>
</dbReference>